<feature type="region of interest" description="Disordered" evidence="1">
    <location>
        <begin position="1"/>
        <end position="74"/>
    </location>
</feature>
<organism evidence="2 3">
    <name type="scientific">Liparis tanakae</name>
    <name type="common">Tanaka's snailfish</name>
    <dbReference type="NCBI Taxonomy" id="230148"/>
    <lineage>
        <taxon>Eukaryota</taxon>
        <taxon>Metazoa</taxon>
        <taxon>Chordata</taxon>
        <taxon>Craniata</taxon>
        <taxon>Vertebrata</taxon>
        <taxon>Euteleostomi</taxon>
        <taxon>Actinopterygii</taxon>
        <taxon>Neopterygii</taxon>
        <taxon>Teleostei</taxon>
        <taxon>Neoteleostei</taxon>
        <taxon>Acanthomorphata</taxon>
        <taxon>Eupercaria</taxon>
        <taxon>Perciformes</taxon>
        <taxon>Cottioidei</taxon>
        <taxon>Cottales</taxon>
        <taxon>Liparidae</taxon>
        <taxon>Liparis</taxon>
    </lineage>
</organism>
<comment type="caution">
    <text evidence="2">The sequence shown here is derived from an EMBL/GenBank/DDBJ whole genome shotgun (WGS) entry which is preliminary data.</text>
</comment>
<proteinExistence type="predicted"/>
<evidence type="ECO:0000313" key="2">
    <source>
        <dbReference type="EMBL" id="TNN50979.1"/>
    </source>
</evidence>
<evidence type="ECO:0000256" key="1">
    <source>
        <dbReference type="SAM" id="MobiDB-lite"/>
    </source>
</evidence>
<sequence>MTPFEERRDERFDRRVGDGSQSGTSEEELSAESLHGAQADIPSERRFQMSCGDEQPGKQAPEALARSTGYEEFN</sequence>
<dbReference type="Proteomes" id="UP000314294">
    <property type="component" value="Unassembled WGS sequence"/>
</dbReference>
<gene>
    <name evidence="2" type="ORF">EYF80_038781</name>
</gene>
<feature type="compositionally biased region" description="Basic and acidic residues" evidence="1">
    <location>
        <begin position="1"/>
        <end position="17"/>
    </location>
</feature>
<name>A0A4Z2GC79_9TELE</name>
<keyword evidence="3" id="KW-1185">Reference proteome</keyword>
<reference evidence="2 3" key="1">
    <citation type="submission" date="2019-03" db="EMBL/GenBank/DDBJ databases">
        <title>First draft genome of Liparis tanakae, snailfish: a comprehensive survey of snailfish specific genes.</title>
        <authorList>
            <person name="Kim W."/>
            <person name="Song I."/>
            <person name="Jeong J.-H."/>
            <person name="Kim D."/>
            <person name="Kim S."/>
            <person name="Ryu S."/>
            <person name="Song J.Y."/>
            <person name="Lee S.K."/>
        </authorList>
    </citation>
    <scope>NUCLEOTIDE SEQUENCE [LARGE SCALE GENOMIC DNA]</scope>
    <source>
        <tissue evidence="2">Muscle</tissue>
    </source>
</reference>
<dbReference type="EMBL" id="SRLO01000598">
    <property type="protein sequence ID" value="TNN50979.1"/>
    <property type="molecule type" value="Genomic_DNA"/>
</dbReference>
<accession>A0A4Z2GC79</accession>
<evidence type="ECO:0000313" key="3">
    <source>
        <dbReference type="Proteomes" id="UP000314294"/>
    </source>
</evidence>
<protein>
    <submittedName>
        <fullName evidence="2">Uncharacterized protein</fullName>
    </submittedName>
</protein>
<dbReference type="AlphaFoldDB" id="A0A4Z2GC79"/>